<organism evidence="5">
    <name type="scientific">uncultured marine thaumarchaeote KM3_31_G08</name>
    <dbReference type="NCBI Taxonomy" id="1456121"/>
    <lineage>
        <taxon>Archaea</taxon>
        <taxon>Nitrososphaerota</taxon>
        <taxon>environmental samples</taxon>
    </lineage>
</organism>
<dbReference type="PIRSF" id="PIRSF015582">
    <property type="entry name" value="Cit_lyase_B"/>
    <property type="match status" value="1"/>
</dbReference>
<evidence type="ECO:0000256" key="3">
    <source>
        <dbReference type="ARBA" id="ARBA00022842"/>
    </source>
</evidence>
<dbReference type="InterPro" id="IPR040442">
    <property type="entry name" value="Pyrv_kinase-like_dom_sf"/>
</dbReference>
<gene>
    <name evidence="5" type="primary">citE</name>
</gene>
<protein>
    <submittedName>
        <fullName evidence="5">Citryl-CoA lyase (CitE)</fullName>
        <ecNumber evidence="5">4.1.3.34</ecNumber>
    </submittedName>
</protein>
<keyword evidence="3" id="KW-0460">Magnesium</keyword>
<reference evidence="5" key="1">
    <citation type="journal article" date="2014" name="Genome Biol. Evol.">
        <title>Pangenome evidence for extensive interdomain horizontal transfer affecting lineage core and shell genes in uncultured planktonic thaumarchaeota and euryarchaeota.</title>
        <authorList>
            <person name="Deschamps P."/>
            <person name="Zivanovic Y."/>
            <person name="Moreira D."/>
            <person name="Rodriguez-Valera F."/>
            <person name="Lopez-Garcia P."/>
        </authorList>
    </citation>
    <scope>NUCLEOTIDE SEQUENCE</scope>
</reference>
<dbReference type="EMBL" id="KF900837">
    <property type="protein sequence ID" value="AIF08631.1"/>
    <property type="molecule type" value="Genomic_DNA"/>
</dbReference>
<keyword evidence="5" id="KW-0456">Lyase</keyword>
<dbReference type="PANTHER" id="PTHR32308">
    <property type="entry name" value="LYASE BETA SUBUNIT, PUTATIVE (AFU_ORTHOLOGUE AFUA_4G13030)-RELATED"/>
    <property type="match status" value="1"/>
</dbReference>
<comment type="cofactor">
    <cofactor evidence="1">
        <name>Mg(2+)</name>
        <dbReference type="ChEBI" id="CHEBI:18420"/>
    </cofactor>
</comment>
<dbReference type="InterPro" id="IPR011206">
    <property type="entry name" value="Citrate_lyase_beta/mcl1/mcl2"/>
</dbReference>
<keyword evidence="2" id="KW-0479">Metal-binding</keyword>
<evidence type="ECO:0000259" key="4">
    <source>
        <dbReference type="Pfam" id="PF03328"/>
    </source>
</evidence>
<dbReference type="InterPro" id="IPR015813">
    <property type="entry name" value="Pyrv/PenolPyrv_kinase-like_dom"/>
</dbReference>
<accession>A0A075GXN8</accession>
<dbReference type="EC" id="4.1.3.34" evidence="5"/>
<dbReference type="AlphaFoldDB" id="A0A075GXN8"/>
<proteinExistence type="predicted"/>
<dbReference type="InterPro" id="IPR005000">
    <property type="entry name" value="Aldolase/citrate-lyase_domain"/>
</dbReference>
<sequence length="285" mass="31414">MAQLFRSLIFVPGNNPRFLEKAKNIQADVVCFDLEDSVPDNEKTNARKLIKSTLKSRKSYNSSIFVRTNSPTSGKIPSDLKEIVQKGIDGIVIPKVNNVIEMKKIIKTLSALEKTRKLKPIQIIPSIESAEGVVNTFSIASFGKRVSAVVFGVFDLLNDIGVEYTKDSEGAKYSRGKIPVDTCAAGVVAIDAIWQDLKDSKGFQKDCKLGKSLGYSGKSIIHPDQISTVHKLFHPNKSEILWAEKVCKIYSESTKKGKGATTVDGKMIDEVHFKQAKALLDLVNQ</sequence>
<evidence type="ECO:0000256" key="1">
    <source>
        <dbReference type="ARBA" id="ARBA00001946"/>
    </source>
</evidence>
<dbReference type="GO" id="GO:0000287">
    <property type="term" value="F:magnesium ion binding"/>
    <property type="evidence" value="ECO:0007669"/>
    <property type="project" value="TreeGrafter"/>
</dbReference>
<name>A0A075GXN8_9ARCH</name>
<evidence type="ECO:0000313" key="5">
    <source>
        <dbReference type="EMBL" id="AIF08631.1"/>
    </source>
</evidence>
<evidence type="ECO:0000256" key="2">
    <source>
        <dbReference type="ARBA" id="ARBA00022723"/>
    </source>
</evidence>
<dbReference type="GO" id="GO:0006107">
    <property type="term" value="P:oxaloacetate metabolic process"/>
    <property type="evidence" value="ECO:0007669"/>
    <property type="project" value="TreeGrafter"/>
</dbReference>
<dbReference type="SUPFAM" id="SSF51621">
    <property type="entry name" value="Phosphoenolpyruvate/pyruvate domain"/>
    <property type="match status" value="1"/>
</dbReference>
<dbReference type="Pfam" id="PF03328">
    <property type="entry name" value="HpcH_HpaI"/>
    <property type="match status" value="1"/>
</dbReference>
<dbReference type="Gene3D" id="3.20.20.60">
    <property type="entry name" value="Phosphoenolpyruvate-binding domains"/>
    <property type="match status" value="1"/>
</dbReference>
<dbReference type="PANTHER" id="PTHR32308:SF0">
    <property type="entry name" value="HPCH_HPAI ALDOLASE_CITRATE LYASE DOMAIN-CONTAINING PROTEIN"/>
    <property type="match status" value="1"/>
</dbReference>
<dbReference type="GO" id="GO:0008816">
    <property type="term" value="F:citryl-CoA lyase activity"/>
    <property type="evidence" value="ECO:0007669"/>
    <property type="project" value="UniProtKB-EC"/>
</dbReference>
<feature type="domain" description="HpcH/HpaI aldolase/citrate lyase" evidence="4">
    <location>
        <begin position="6"/>
        <end position="223"/>
    </location>
</feature>